<dbReference type="PANTHER" id="PTHR30055">
    <property type="entry name" value="HTH-TYPE TRANSCRIPTIONAL REGULATOR RUTR"/>
    <property type="match status" value="1"/>
</dbReference>
<gene>
    <name evidence="6" type="ORF">FB467_0697</name>
</gene>
<evidence type="ECO:0000256" key="1">
    <source>
        <dbReference type="ARBA" id="ARBA00023015"/>
    </source>
</evidence>
<keyword evidence="3" id="KW-0804">Transcription</keyword>
<dbReference type="GO" id="GO:0003700">
    <property type="term" value="F:DNA-binding transcription factor activity"/>
    <property type="evidence" value="ECO:0007669"/>
    <property type="project" value="TreeGrafter"/>
</dbReference>
<dbReference type="InterPro" id="IPR001647">
    <property type="entry name" value="HTH_TetR"/>
</dbReference>
<dbReference type="PROSITE" id="PS50977">
    <property type="entry name" value="HTH_TETR_2"/>
    <property type="match status" value="1"/>
</dbReference>
<dbReference type="GO" id="GO:0045892">
    <property type="term" value="P:negative regulation of DNA-templated transcription"/>
    <property type="evidence" value="ECO:0007669"/>
    <property type="project" value="InterPro"/>
</dbReference>
<dbReference type="Pfam" id="PF02909">
    <property type="entry name" value="TetR_C_1"/>
    <property type="match status" value="1"/>
</dbReference>
<dbReference type="RefSeq" id="WP_141783859.1">
    <property type="nucleotide sequence ID" value="NZ_BAAAIK010000003.1"/>
</dbReference>
<keyword evidence="1" id="KW-0805">Transcription regulation</keyword>
<dbReference type="GO" id="GO:0000976">
    <property type="term" value="F:transcription cis-regulatory region binding"/>
    <property type="evidence" value="ECO:0007669"/>
    <property type="project" value="TreeGrafter"/>
</dbReference>
<protein>
    <submittedName>
        <fullName evidence="6">TetR family transcriptional regulator</fullName>
    </submittedName>
</protein>
<proteinExistence type="predicted"/>
<dbReference type="Gene3D" id="1.10.10.60">
    <property type="entry name" value="Homeodomain-like"/>
    <property type="match status" value="1"/>
</dbReference>
<evidence type="ECO:0000256" key="3">
    <source>
        <dbReference type="ARBA" id="ARBA00023163"/>
    </source>
</evidence>
<keyword evidence="7" id="KW-1185">Reference proteome</keyword>
<dbReference type="EMBL" id="VFOP01000001">
    <property type="protein sequence ID" value="TQL49622.1"/>
    <property type="molecule type" value="Genomic_DNA"/>
</dbReference>
<sequence length="254" mass="27236">MSPAPPANAADDRVLRLLWRHHLPAVGRRGPRPKHSVDDVVTAAIALADHGGLDGLSVRSVAQELGISTMSVYTHVPGKEELLLLMLDALYAELPRPPYRSPGWRSRVVEVAERNRQLLRDHPWATELAVLSRPSLGPGQTAKYEHELAALAGSGLADVQVDAALSLVLGFVQQQVRSEHDLRRAAAASGVSDQEWWAANGPLLAELVDPDDYPLAARIGTAAGEALGSAYAPDAAWEFGLARILDGLAALIDR</sequence>
<evidence type="ECO:0000259" key="5">
    <source>
        <dbReference type="PROSITE" id="PS50977"/>
    </source>
</evidence>
<dbReference type="PANTHER" id="PTHR30055:SF151">
    <property type="entry name" value="TRANSCRIPTIONAL REGULATORY PROTEIN"/>
    <property type="match status" value="1"/>
</dbReference>
<dbReference type="AlphaFoldDB" id="A0A542YND5"/>
<comment type="caution">
    <text evidence="6">The sequence shown here is derived from an EMBL/GenBank/DDBJ whole genome shotgun (WGS) entry which is preliminary data.</text>
</comment>
<dbReference type="OrthoDB" id="2570341at2"/>
<name>A0A542YND5_9MICO</name>
<feature type="DNA-binding region" description="H-T-H motif" evidence="4">
    <location>
        <begin position="57"/>
        <end position="76"/>
    </location>
</feature>
<evidence type="ECO:0000313" key="7">
    <source>
        <dbReference type="Proteomes" id="UP000319516"/>
    </source>
</evidence>
<dbReference type="Pfam" id="PF00440">
    <property type="entry name" value="TetR_N"/>
    <property type="match status" value="1"/>
</dbReference>
<keyword evidence="2 4" id="KW-0238">DNA-binding</keyword>
<reference evidence="6 7" key="1">
    <citation type="submission" date="2019-06" db="EMBL/GenBank/DDBJ databases">
        <title>Sequencing the genomes of 1000 actinobacteria strains.</title>
        <authorList>
            <person name="Klenk H.-P."/>
        </authorList>
    </citation>
    <scope>NUCLEOTIDE SEQUENCE [LARGE SCALE GENOMIC DNA]</scope>
    <source>
        <strain evidence="6 7">DSM 12335</strain>
    </source>
</reference>
<evidence type="ECO:0000313" key="6">
    <source>
        <dbReference type="EMBL" id="TQL49622.1"/>
    </source>
</evidence>
<accession>A0A542YND5</accession>
<dbReference type="InterPro" id="IPR050109">
    <property type="entry name" value="HTH-type_TetR-like_transc_reg"/>
</dbReference>
<feature type="domain" description="HTH tetR-type" evidence="5">
    <location>
        <begin position="34"/>
        <end position="94"/>
    </location>
</feature>
<dbReference type="InterPro" id="IPR009057">
    <property type="entry name" value="Homeodomain-like_sf"/>
</dbReference>
<evidence type="ECO:0000256" key="2">
    <source>
        <dbReference type="ARBA" id="ARBA00023125"/>
    </source>
</evidence>
<dbReference type="InterPro" id="IPR004111">
    <property type="entry name" value="Repressor_TetR_C"/>
</dbReference>
<dbReference type="Proteomes" id="UP000319516">
    <property type="component" value="Unassembled WGS sequence"/>
</dbReference>
<dbReference type="Gene3D" id="1.10.357.10">
    <property type="entry name" value="Tetracycline Repressor, domain 2"/>
    <property type="match status" value="1"/>
</dbReference>
<dbReference type="SUPFAM" id="SSF46689">
    <property type="entry name" value="Homeodomain-like"/>
    <property type="match status" value="1"/>
</dbReference>
<dbReference type="SUPFAM" id="SSF48498">
    <property type="entry name" value="Tetracyclin repressor-like, C-terminal domain"/>
    <property type="match status" value="1"/>
</dbReference>
<evidence type="ECO:0000256" key="4">
    <source>
        <dbReference type="PROSITE-ProRule" id="PRU00335"/>
    </source>
</evidence>
<dbReference type="InterPro" id="IPR036271">
    <property type="entry name" value="Tet_transcr_reg_TetR-rel_C_sf"/>
</dbReference>
<organism evidence="6 7">
    <name type="scientific">Ornithinicoccus hortensis</name>
    <dbReference type="NCBI Taxonomy" id="82346"/>
    <lineage>
        <taxon>Bacteria</taxon>
        <taxon>Bacillati</taxon>
        <taxon>Actinomycetota</taxon>
        <taxon>Actinomycetes</taxon>
        <taxon>Micrococcales</taxon>
        <taxon>Intrasporangiaceae</taxon>
        <taxon>Ornithinicoccus</taxon>
    </lineage>
</organism>